<sequence length="632" mass="68194">MAQTRSHTTPLLRCATGIVLAFTLVVSVARGDVIISEIMYNAAGSDSGSGFNKEWYELYNTGDTEVNLTGWRVGDSQDGQWASAFPFGTSIAPGGTLVVTGDATTFDNQWGPGINRIQVGSFPALANSPSPNNETVAIRDAFGAIRDEVNLDQNNGWHRIDGTQGATLSLRPEGLSATANDSGANWLPAAWGAYGASLSDYNGELNHGSPGFVETTPQAPFAPSPDAAWSMAVIPDSQNYSKSSIHAGKFTQMTEWVRDNREAYNIQVVLHEGDIVNNNRTSNPSSGDQTSAQQWANAKASMSVLDGHLPYIMAGGNHDYGTTDAQDRQTYYNDYFKATDNPLIDPAQGGMLTGVMNDGELQNAYFDFVAPDGRKMLVLNLEWEPRPETVAWANSIAALPEYADHTAILLTHAYLTGTNSRYTSSRVAADASGSELWTELVQGNANFEMVFNGHFGGDGSGTLTSAASGHVVHQMFFNTQFETQGGNGWIRIVEFLEDGETVRVRTYSPVLGIERTDPQWSFEFKISDLPSPNIAGDYNGDGFVDAADYTVWRDTLGSTTELAADGDGNGTVNQLDYDVWVENFGAQQGGSPLPTPEPTALVLLIAGVGMLPITRTRRGVCPQHWHVRRVAA</sequence>
<evidence type="ECO:0000259" key="2">
    <source>
        <dbReference type="PROSITE" id="PS51841"/>
    </source>
</evidence>
<evidence type="ECO:0000313" key="4">
    <source>
        <dbReference type="Proteomes" id="UP000316426"/>
    </source>
</evidence>
<dbReference type="InterPro" id="IPR051918">
    <property type="entry name" value="STPP_CPPED1"/>
</dbReference>
<feature type="domain" description="LTD" evidence="2">
    <location>
        <begin position="21"/>
        <end position="155"/>
    </location>
</feature>
<dbReference type="Gene3D" id="2.60.40.1260">
    <property type="entry name" value="Lamin Tail domain"/>
    <property type="match status" value="1"/>
</dbReference>
<name>A0A518K7Z0_9BACT</name>
<dbReference type="Pfam" id="PF00932">
    <property type="entry name" value="LTD"/>
    <property type="match status" value="1"/>
</dbReference>
<dbReference type="InterPro" id="IPR001322">
    <property type="entry name" value="Lamin_tail_dom"/>
</dbReference>
<dbReference type="SUPFAM" id="SSF74853">
    <property type="entry name" value="Lamin A/C globular tail domain"/>
    <property type="match status" value="1"/>
</dbReference>
<dbReference type="Proteomes" id="UP000316426">
    <property type="component" value="Chromosome"/>
</dbReference>
<accession>A0A518K7Z0</accession>
<dbReference type="GO" id="GO:0004553">
    <property type="term" value="F:hydrolase activity, hydrolyzing O-glycosyl compounds"/>
    <property type="evidence" value="ECO:0007669"/>
    <property type="project" value="InterPro"/>
</dbReference>
<reference evidence="3 4" key="1">
    <citation type="submission" date="2019-02" db="EMBL/GenBank/DDBJ databases">
        <title>Deep-cultivation of Planctomycetes and their phenomic and genomic characterization uncovers novel biology.</title>
        <authorList>
            <person name="Wiegand S."/>
            <person name="Jogler M."/>
            <person name="Boedeker C."/>
            <person name="Pinto D."/>
            <person name="Vollmers J."/>
            <person name="Rivas-Marin E."/>
            <person name="Kohn T."/>
            <person name="Peeters S.H."/>
            <person name="Heuer A."/>
            <person name="Rast P."/>
            <person name="Oberbeckmann S."/>
            <person name="Bunk B."/>
            <person name="Jeske O."/>
            <person name="Meyerdierks A."/>
            <person name="Storesund J.E."/>
            <person name="Kallscheuer N."/>
            <person name="Luecker S."/>
            <person name="Lage O.M."/>
            <person name="Pohl T."/>
            <person name="Merkel B.J."/>
            <person name="Hornburger P."/>
            <person name="Mueller R.-W."/>
            <person name="Bruemmer F."/>
            <person name="Labrenz M."/>
            <person name="Spormann A.M."/>
            <person name="Op den Camp H."/>
            <person name="Overmann J."/>
            <person name="Amann R."/>
            <person name="Jetten M.S.M."/>
            <person name="Mascher T."/>
            <person name="Medema M.H."/>
            <person name="Devos D.P."/>
            <person name="Kaster A.-K."/>
            <person name="Ovreas L."/>
            <person name="Rohde M."/>
            <person name="Galperin M.Y."/>
            <person name="Jogler C."/>
        </authorList>
    </citation>
    <scope>NUCLEOTIDE SEQUENCE [LARGE SCALE GENOMIC DNA]</scope>
    <source>
        <strain evidence="3 4">Spa11</strain>
    </source>
</reference>
<proteinExistence type="predicted"/>
<protein>
    <recommendedName>
        <fullName evidence="2">LTD domain-containing protein</fullName>
    </recommendedName>
</protein>
<dbReference type="Gene3D" id="1.10.1330.10">
    <property type="entry name" value="Dockerin domain"/>
    <property type="match status" value="1"/>
</dbReference>
<dbReference type="PANTHER" id="PTHR43143">
    <property type="entry name" value="METALLOPHOSPHOESTERASE, CALCINEURIN SUPERFAMILY"/>
    <property type="match status" value="1"/>
</dbReference>
<feature type="compositionally biased region" description="Polar residues" evidence="1">
    <location>
        <begin position="276"/>
        <end position="296"/>
    </location>
</feature>
<evidence type="ECO:0000256" key="1">
    <source>
        <dbReference type="SAM" id="MobiDB-lite"/>
    </source>
</evidence>
<dbReference type="GO" id="GO:0000272">
    <property type="term" value="P:polysaccharide catabolic process"/>
    <property type="evidence" value="ECO:0007669"/>
    <property type="project" value="InterPro"/>
</dbReference>
<dbReference type="SUPFAM" id="SSF56300">
    <property type="entry name" value="Metallo-dependent phosphatases"/>
    <property type="match status" value="1"/>
</dbReference>
<dbReference type="EMBL" id="CP036349">
    <property type="protein sequence ID" value="QDV73913.1"/>
    <property type="molecule type" value="Genomic_DNA"/>
</dbReference>
<dbReference type="AlphaFoldDB" id="A0A518K7Z0"/>
<organism evidence="3 4">
    <name type="scientific">Botrimarina mediterranea</name>
    <dbReference type="NCBI Taxonomy" id="2528022"/>
    <lineage>
        <taxon>Bacteria</taxon>
        <taxon>Pseudomonadati</taxon>
        <taxon>Planctomycetota</taxon>
        <taxon>Planctomycetia</taxon>
        <taxon>Pirellulales</taxon>
        <taxon>Lacipirellulaceae</taxon>
        <taxon>Botrimarina</taxon>
    </lineage>
</organism>
<dbReference type="InterPro" id="IPR036415">
    <property type="entry name" value="Lamin_tail_dom_sf"/>
</dbReference>
<keyword evidence="4" id="KW-1185">Reference proteome</keyword>
<dbReference type="Pfam" id="PF00149">
    <property type="entry name" value="Metallophos"/>
    <property type="match status" value="1"/>
</dbReference>
<dbReference type="InterPro" id="IPR036439">
    <property type="entry name" value="Dockerin_dom_sf"/>
</dbReference>
<dbReference type="InterPro" id="IPR018247">
    <property type="entry name" value="EF_Hand_1_Ca_BS"/>
</dbReference>
<dbReference type="PROSITE" id="PS51841">
    <property type="entry name" value="LTD"/>
    <property type="match status" value="1"/>
</dbReference>
<dbReference type="Pfam" id="PF00404">
    <property type="entry name" value="Dockerin_1"/>
    <property type="match status" value="1"/>
</dbReference>
<evidence type="ECO:0000313" key="3">
    <source>
        <dbReference type="EMBL" id="QDV73913.1"/>
    </source>
</evidence>
<dbReference type="Gene3D" id="3.60.21.10">
    <property type="match status" value="1"/>
</dbReference>
<dbReference type="PANTHER" id="PTHR43143:SF5">
    <property type="entry name" value="SECRETED PROTEIN"/>
    <property type="match status" value="1"/>
</dbReference>
<feature type="region of interest" description="Disordered" evidence="1">
    <location>
        <begin position="276"/>
        <end position="297"/>
    </location>
</feature>
<dbReference type="SUPFAM" id="SSF63446">
    <property type="entry name" value="Type I dockerin domain"/>
    <property type="match status" value="1"/>
</dbReference>
<dbReference type="PROSITE" id="PS00018">
    <property type="entry name" value="EF_HAND_1"/>
    <property type="match status" value="2"/>
</dbReference>
<dbReference type="RefSeq" id="WP_145111714.1">
    <property type="nucleotide sequence ID" value="NZ_CP036349.1"/>
</dbReference>
<dbReference type="InterPro" id="IPR002105">
    <property type="entry name" value="Dockerin_1_rpt"/>
</dbReference>
<gene>
    <name evidence="3" type="ORF">Spa11_21120</name>
</gene>
<dbReference type="KEGG" id="bmei:Spa11_21120"/>
<dbReference type="InterPro" id="IPR004843">
    <property type="entry name" value="Calcineurin-like_PHP"/>
</dbReference>
<dbReference type="InterPro" id="IPR029052">
    <property type="entry name" value="Metallo-depent_PP-like"/>
</dbReference>